<accession>A0AAU9SXY3</accession>
<evidence type="ECO:0000256" key="7">
    <source>
        <dbReference type="RuleBase" id="RU004336"/>
    </source>
</evidence>
<comment type="similarity">
    <text evidence="2 6">Belongs to the glycosyl hydrolase 17 family.</text>
</comment>
<evidence type="ECO:0000313" key="9">
    <source>
        <dbReference type="Proteomes" id="UP000836841"/>
    </source>
</evidence>
<organism evidence="8 9">
    <name type="scientific">Thlaspi arvense</name>
    <name type="common">Field penny-cress</name>
    <dbReference type="NCBI Taxonomy" id="13288"/>
    <lineage>
        <taxon>Eukaryota</taxon>
        <taxon>Viridiplantae</taxon>
        <taxon>Streptophyta</taxon>
        <taxon>Embryophyta</taxon>
        <taxon>Tracheophyta</taxon>
        <taxon>Spermatophyta</taxon>
        <taxon>Magnoliopsida</taxon>
        <taxon>eudicotyledons</taxon>
        <taxon>Gunneridae</taxon>
        <taxon>Pentapetalae</taxon>
        <taxon>rosids</taxon>
        <taxon>malvids</taxon>
        <taxon>Brassicales</taxon>
        <taxon>Brassicaceae</taxon>
        <taxon>Thlaspideae</taxon>
        <taxon>Thlaspi</taxon>
    </lineage>
</organism>
<protein>
    <recommendedName>
        <fullName evidence="3">glucan endo-1,3-beta-D-glucosidase</fullName>
        <ecNumber evidence="3">3.2.1.39</ecNumber>
    </recommendedName>
</protein>
<dbReference type="PROSITE" id="PS00587">
    <property type="entry name" value="GLYCOSYL_HYDROL_F17"/>
    <property type="match status" value="1"/>
</dbReference>
<keyword evidence="9" id="KW-1185">Reference proteome</keyword>
<keyword evidence="5 7" id="KW-0326">Glycosidase</keyword>
<dbReference type="GO" id="GO:0005975">
    <property type="term" value="P:carbohydrate metabolic process"/>
    <property type="evidence" value="ECO:0007669"/>
    <property type="project" value="InterPro"/>
</dbReference>
<dbReference type="Proteomes" id="UP000836841">
    <property type="component" value="Chromosome 6"/>
</dbReference>
<name>A0AAU9SXY3_THLAR</name>
<dbReference type="AlphaFoldDB" id="A0AAU9SXY3"/>
<keyword evidence="4 7" id="KW-0378">Hydrolase</keyword>
<dbReference type="Gene3D" id="3.20.20.80">
    <property type="entry name" value="Glycosidases"/>
    <property type="match status" value="1"/>
</dbReference>
<dbReference type="EMBL" id="OU466862">
    <property type="protein sequence ID" value="CAH2072454.1"/>
    <property type="molecule type" value="Genomic_DNA"/>
</dbReference>
<gene>
    <name evidence="8" type="ORF">TAV2_LOCUS19854</name>
</gene>
<evidence type="ECO:0000256" key="3">
    <source>
        <dbReference type="ARBA" id="ARBA00012780"/>
    </source>
</evidence>
<proteinExistence type="inferred from homology"/>
<evidence type="ECO:0000256" key="2">
    <source>
        <dbReference type="ARBA" id="ARBA00008773"/>
    </source>
</evidence>
<evidence type="ECO:0000256" key="1">
    <source>
        <dbReference type="ARBA" id="ARBA00000382"/>
    </source>
</evidence>
<evidence type="ECO:0000256" key="4">
    <source>
        <dbReference type="ARBA" id="ARBA00022801"/>
    </source>
</evidence>
<evidence type="ECO:0000256" key="6">
    <source>
        <dbReference type="RuleBase" id="RU004335"/>
    </source>
</evidence>
<evidence type="ECO:0000256" key="5">
    <source>
        <dbReference type="ARBA" id="ARBA00023295"/>
    </source>
</evidence>
<dbReference type="Pfam" id="PF00332">
    <property type="entry name" value="Glyco_hydro_17"/>
    <property type="match status" value="1"/>
</dbReference>
<dbReference type="EC" id="3.2.1.39" evidence="3"/>
<dbReference type="InterPro" id="IPR000490">
    <property type="entry name" value="Glyco_hydro_17"/>
</dbReference>
<dbReference type="GO" id="GO:0042973">
    <property type="term" value="F:glucan endo-1,3-beta-D-glucosidase activity"/>
    <property type="evidence" value="ECO:0007669"/>
    <property type="project" value="UniProtKB-EC"/>
</dbReference>
<dbReference type="InterPro" id="IPR044965">
    <property type="entry name" value="Glyco_hydro_17_plant"/>
</dbReference>
<dbReference type="PANTHER" id="PTHR32227">
    <property type="entry name" value="GLUCAN ENDO-1,3-BETA-GLUCOSIDASE BG1-RELATED-RELATED"/>
    <property type="match status" value="1"/>
</dbReference>
<reference evidence="8 9" key="1">
    <citation type="submission" date="2022-03" db="EMBL/GenBank/DDBJ databases">
        <authorList>
            <person name="Nunn A."/>
            <person name="Chopra R."/>
            <person name="Nunn A."/>
            <person name="Contreras Garrido A."/>
        </authorList>
    </citation>
    <scope>NUCLEOTIDE SEQUENCE [LARGE SCALE GENOMIC DNA]</scope>
</reference>
<dbReference type="InterPro" id="IPR017853">
    <property type="entry name" value="GH"/>
</dbReference>
<evidence type="ECO:0000313" key="8">
    <source>
        <dbReference type="EMBL" id="CAH2072454.1"/>
    </source>
</evidence>
<sequence>MSPLFNIQNALNEAGVGDFIKATVPSNADVYNSPPENPVPSAGRFRQDIFEEMKLIVNFLAHNKAPFTVNIYPFLSLYLSSDFPFDYAFFNGRNTVNDNGVIYTNVFDANFDTLLASLRALGHGDMKVIVGEVGWPTDGDKNAHIPNAERFYAGLLPKLAANRGTPLRPGYIEVYLFGFIDEDAKSIAPGNFERHWGIFKYDGQPKFPADLSGKGQKKILTGAQSVQGLNIEQRNRNAPLATMTCPLIHSPPSVAKNPTTEAMSLVSPSRPKGLLSMMFLTVSSLFPSKNISVATGPGETQFAVIPEPLSSLARIFTIDSTAVFDAVLLLPEKNGALPEDAIEVFNGSVGDSRVVWIGDPSRVNQDVNRRFEGFLRGVEERLNLARLRDVSAEHDGYRFRSTNNAGGRVDFRGDLIGLSGSAGVVDDNLRAELGEVSGYGSANSTR</sequence>
<dbReference type="SUPFAM" id="SSF51445">
    <property type="entry name" value="(Trans)glycosidases"/>
    <property type="match status" value="1"/>
</dbReference>
<comment type="catalytic activity">
    <reaction evidence="1">
        <text>Hydrolysis of (1-&gt;3)-beta-D-glucosidic linkages in (1-&gt;3)-beta-D-glucans.</text>
        <dbReference type="EC" id="3.2.1.39"/>
    </reaction>
</comment>